<dbReference type="Proteomes" id="UP000032611">
    <property type="component" value="Chromosome"/>
</dbReference>
<dbReference type="AlphaFoldDB" id="A0A0D5LMW5"/>
<organism evidence="2 3">
    <name type="scientific">Martelella endophytica</name>
    <dbReference type="NCBI Taxonomy" id="1486262"/>
    <lineage>
        <taxon>Bacteria</taxon>
        <taxon>Pseudomonadati</taxon>
        <taxon>Pseudomonadota</taxon>
        <taxon>Alphaproteobacteria</taxon>
        <taxon>Hyphomicrobiales</taxon>
        <taxon>Aurantimonadaceae</taxon>
        <taxon>Martelella</taxon>
    </lineage>
</organism>
<dbReference type="HOGENOM" id="CLU_118578_0_0_5"/>
<sequence length="166" mass="17453">MATDMLVKLYELEPDASVAAKMAAENVTIRPALAPEMAAIAAWIEPRFGAGWVSEMQVSMARQPVSCLIAVREGELLGFACYDATARGFFGPTGVDETERGKGIGHALLIETLLAMRNVGYGYGVIGGAGPTGFYQKSVGAIPIADSDPGIYRGMLTAAHPSDISE</sequence>
<dbReference type="GO" id="GO:0016747">
    <property type="term" value="F:acyltransferase activity, transferring groups other than amino-acyl groups"/>
    <property type="evidence" value="ECO:0007669"/>
    <property type="project" value="InterPro"/>
</dbReference>
<protein>
    <submittedName>
        <fullName evidence="2">GNAT family acetyltransferase</fullName>
    </submittedName>
</protein>
<accession>A0A0D5LMW5</accession>
<dbReference type="InterPro" id="IPR016181">
    <property type="entry name" value="Acyl_CoA_acyltransferase"/>
</dbReference>
<name>A0A0D5LMW5_MAREN</name>
<dbReference type="STRING" id="1486262.TM49_06820"/>
<gene>
    <name evidence="2" type="ORF">TM49_06820</name>
</gene>
<dbReference type="Gene3D" id="3.40.630.30">
    <property type="match status" value="1"/>
</dbReference>
<evidence type="ECO:0000313" key="2">
    <source>
        <dbReference type="EMBL" id="AJY45471.1"/>
    </source>
</evidence>
<dbReference type="InterPro" id="IPR000182">
    <property type="entry name" value="GNAT_dom"/>
</dbReference>
<dbReference type="SUPFAM" id="SSF55729">
    <property type="entry name" value="Acyl-CoA N-acyltransferases (Nat)"/>
    <property type="match status" value="1"/>
</dbReference>
<dbReference type="EMBL" id="CP010803">
    <property type="protein sequence ID" value="AJY45471.1"/>
    <property type="molecule type" value="Genomic_DNA"/>
</dbReference>
<evidence type="ECO:0000259" key="1">
    <source>
        <dbReference type="PROSITE" id="PS51186"/>
    </source>
</evidence>
<keyword evidence="2" id="KW-0808">Transferase</keyword>
<proteinExistence type="predicted"/>
<evidence type="ECO:0000313" key="3">
    <source>
        <dbReference type="Proteomes" id="UP000032611"/>
    </source>
</evidence>
<dbReference type="KEGG" id="mey:TM49_06820"/>
<dbReference type="Pfam" id="PF00583">
    <property type="entry name" value="Acetyltransf_1"/>
    <property type="match status" value="1"/>
</dbReference>
<dbReference type="PROSITE" id="PS51186">
    <property type="entry name" value="GNAT"/>
    <property type="match status" value="1"/>
</dbReference>
<dbReference type="RefSeq" id="WP_045680125.1">
    <property type="nucleotide sequence ID" value="NZ_CP010803.1"/>
</dbReference>
<reference evidence="2 3" key="1">
    <citation type="journal article" date="2015" name="Genome Announc.">
        <title>Complete genome sequence of Martelella endophytica YC6887, which has antifungal activity associated with a halophyte.</title>
        <authorList>
            <person name="Khan A."/>
            <person name="Khan H."/>
            <person name="Chung E.J."/>
            <person name="Hossain M.T."/>
            <person name="Chung Y.R."/>
        </authorList>
    </citation>
    <scope>NUCLEOTIDE SEQUENCE [LARGE SCALE GENOMIC DNA]</scope>
    <source>
        <strain evidence="2">YC6887</strain>
    </source>
</reference>
<keyword evidence="3" id="KW-1185">Reference proteome</keyword>
<feature type="domain" description="N-acetyltransferase" evidence="1">
    <location>
        <begin position="27"/>
        <end position="163"/>
    </location>
</feature>
<dbReference type="PATRIC" id="fig|1486262.3.peg.1405"/>
<dbReference type="CDD" id="cd04301">
    <property type="entry name" value="NAT_SF"/>
    <property type="match status" value="1"/>
</dbReference>
<dbReference type="OrthoDB" id="4016818at2"/>